<dbReference type="GO" id="GO:0016791">
    <property type="term" value="F:phosphatase activity"/>
    <property type="evidence" value="ECO:0007669"/>
    <property type="project" value="TreeGrafter"/>
</dbReference>
<dbReference type="InterPro" id="IPR050275">
    <property type="entry name" value="PGM_Phosphatase"/>
</dbReference>
<dbReference type="Proteomes" id="UP001151234">
    <property type="component" value="Unassembled WGS sequence"/>
</dbReference>
<dbReference type="InterPro" id="IPR013078">
    <property type="entry name" value="His_Pase_superF_clade-1"/>
</dbReference>
<dbReference type="EMBL" id="JAPJZI010000001">
    <property type="protein sequence ID" value="MDA5399420.1"/>
    <property type="molecule type" value="Genomic_DNA"/>
</dbReference>
<dbReference type="RefSeq" id="WP_267990857.1">
    <property type="nucleotide sequence ID" value="NZ_JAPJZI010000001.1"/>
</dbReference>
<dbReference type="GO" id="GO:0005737">
    <property type="term" value="C:cytoplasm"/>
    <property type="evidence" value="ECO:0007669"/>
    <property type="project" value="TreeGrafter"/>
</dbReference>
<evidence type="ECO:0000256" key="1">
    <source>
        <dbReference type="PIRSR" id="PIRSR613078-1"/>
    </source>
</evidence>
<dbReference type="PANTHER" id="PTHR48100:SF1">
    <property type="entry name" value="HISTIDINE PHOSPHATASE FAMILY PROTEIN-RELATED"/>
    <property type="match status" value="1"/>
</dbReference>
<feature type="binding site" evidence="2">
    <location>
        <position position="61"/>
    </location>
    <ligand>
        <name>substrate</name>
    </ligand>
</feature>
<protein>
    <submittedName>
        <fullName evidence="3">Histidine phosphatase family protein</fullName>
    </submittedName>
</protein>
<feature type="binding site" evidence="2">
    <location>
        <begin position="11"/>
        <end position="18"/>
    </location>
    <ligand>
        <name>substrate</name>
    </ligand>
</feature>
<comment type="caution">
    <text evidence="3">The sequence shown here is derived from an EMBL/GenBank/DDBJ whole genome shotgun (WGS) entry which is preliminary data.</text>
</comment>
<dbReference type="InterPro" id="IPR029033">
    <property type="entry name" value="His_PPase_superfam"/>
</dbReference>
<name>A0A9X3UJK7_9HYPH</name>
<dbReference type="Pfam" id="PF00300">
    <property type="entry name" value="His_Phos_1"/>
    <property type="match status" value="1"/>
</dbReference>
<proteinExistence type="predicted"/>
<dbReference type="SUPFAM" id="SSF53254">
    <property type="entry name" value="Phosphoglycerate mutase-like"/>
    <property type="match status" value="1"/>
</dbReference>
<accession>A0A9X3UJK7</accession>
<evidence type="ECO:0000256" key="2">
    <source>
        <dbReference type="PIRSR" id="PIRSR613078-2"/>
    </source>
</evidence>
<reference evidence="3" key="1">
    <citation type="submission" date="2022-11" db="EMBL/GenBank/DDBJ databases">
        <title>Draft genome sequence of Hoeflea poritis E7-10 and Hoeflea prorocentri PM5-8, separated from scleractinian coral Porites lutea and marine dinoflagellate.</title>
        <authorList>
            <person name="Zhang G."/>
            <person name="Wei Q."/>
            <person name="Cai L."/>
        </authorList>
    </citation>
    <scope>NUCLEOTIDE SEQUENCE</scope>
    <source>
        <strain evidence="3">PM5-8</strain>
    </source>
</reference>
<dbReference type="SMART" id="SM00855">
    <property type="entry name" value="PGAM"/>
    <property type="match status" value="1"/>
</dbReference>
<organism evidence="3 4">
    <name type="scientific">Hoeflea prorocentri</name>
    <dbReference type="NCBI Taxonomy" id="1922333"/>
    <lineage>
        <taxon>Bacteria</taxon>
        <taxon>Pseudomonadati</taxon>
        <taxon>Pseudomonadota</taxon>
        <taxon>Alphaproteobacteria</taxon>
        <taxon>Hyphomicrobiales</taxon>
        <taxon>Rhizobiaceae</taxon>
        <taxon>Hoeflea</taxon>
    </lineage>
</organism>
<evidence type="ECO:0000313" key="3">
    <source>
        <dbReference type="EMBL" id="MDA5399420.1"/>
    </source>
</evidence>
<dbReference type="AlphaFoldDB" id="A0A9X3UJK7"/>
<dbReference type="Gene3D" id="3.40.50.1240">
    <property type="entry name" value="Phosphoglycerate mutase-like"/>
    <property type="match status" value="1"/>
</dbReference>
<feature type="active site" description="Proton donor/acceptor" evidence="1">
    <location>
        <position position="85"/>
    </location>
</feature>
<gene>
    <name evidence="3" type="ORF">OQ273_12630</name>
</gene>
<sequence length="184" mass="20680">MDFEHPFYFLRHGETEWNRTRRTQGQLDSQLNDTGREQAKQAAEHLKDAAIARIVSSPLSRARHTAEAVAAHHGLEVQFDNDLMECHLGDHQGEPHGPWLARYWTGEYDPPNGEPFSEFCARVWTAMARAVALGPDTLIVAHGGLWKAASEYVVMEPNLIPLPNAMPIHVSPEKGVWSQRVIGR</sequence>
<dbReference type="PANTHER" id="PTHR48100">
    <property type="entry name" value="BROAD-SPECIFICITY PHOSPHATASE YOR283W-RELATED"/>
    <property type="match status" value="1"/>
</dbReference>
<keyword evidence="4" id="KW-1185">Reference proteome</keyword>
<feature type="active site" description="Tele-phosphohistidine intermediate" evidence="1">
    <location>
        <position position="12"/>
    </location>
</feature>
<evidence type="ECO:0000313" key="4">
    <source>
        <dbReference type="Proteomes" id="UP001151234"/>
    </source>
</evidence>
<dbReference type="CDD" id="cd07067">
    <property type="entry name" value="HP_PGM_like"/>
    <property type="match status" value="1"/>
</dbReference>